<dbReference type="EMBL" id="LUUH01000110">
    <property type="protein sequence ID" value="OAH96694.1"/>
    <property type="molecule type" value="Genomic_DNA"/>
</dbReference>
<evidence type="ECO:0000313" key="2">
    <source>
        <dbReference type="EMBL" id="OAH96694.1"/>
    </source>
</evidence>
<comment type="caution">
    <text evidence="2">The sequence shown here is derived from an EMBL/GenBank/DDBJ whole genome shotgun (WGS) entry which is preliminary data.</text>
</comment>
<dbReference type="RefSeq" id="WP_064038886.1">
    <property type="nucleotide sequence ID" value="NZ_LUUH01000110.1"/>
</dbReference>
<name>A0A177LUH9_METMH</name>
<feature type="domain" description="Spore protein YkvP/CgeB glycosyl transferase-like" evidence="1">
    <location>
        <begin position="493"/>
        <end position="595"/>
    </location>
</feature>
<protein>
    <recommendedName>
        <fullName evidence="1">Spore protein YkvP/CgeB glycosyl transferase-like domain-containing protein</fullName>
    </recommendedName>
</protein>
<gene>
    <name evidence="2" type="ORF">A1353_02920</name>
</gene>
<dbReference type="Proteomes" id="UP000077763">
    <property type="component" value="Unassembled WGS sequence"/>
</dbReference>
<feature type="domain" description="Spore protein YkvP/CgeB glycosyl transferase-like" evidence="1">
    <location>
        <begin position="1169"/>
        <end position="1297"/>
    </location>
</feature>
<proteinExistence type="predicted"/>
<sequence>MIDTDALMTSALADIFFLDIQDAYAEAAKQQWLRDANGVERLQYCYYDGLLTDIVLPNFIQVPADKFVEFFSHNQLPIPQLIAMSQDGAVQFNDMPADVIEEVSQYRSQYRVPDYVHFDTYFIDPLQALNAAKQRNRVACDHPTIDGLQVCYYRGELPAHGFENLIHLELPDLQDFFIRSRMRFPENVEIPEGLDDDVKAELKQDIAAVRSAVERQRRILLQQLLNKAKTLKPRLVCNRPPRIFIPTSRLTTVMQYSSRGVAKAFADLGWDVLLYVQDNEMEGSNMVDMLEKYISFDPHACFYVNSLNNSFMHDDIVNLVWWQDLMPQLKNRQPLKWRDRDFNLSISPLFDRYLEQCGTSKVERLHFVIDDEIFHGDRQTARTDKIVFVGSSYLPVIDPENSQHKQALAALLAVMEQGGRFDEATVTQIAAASSLSYEFVFWKLLHYVIRDHAVKWLCAAQGCASVAGGRMPEATAAQGCASVAGGSMPETASAPGLQVDVYGRYWDQDAEVAAYYRGELQHGVAVADVYRSARYALVCHPFEINSQRLAEVAACGCIPLVYDCRDVAEPPHWDEYCLFFKTAEELQNILRQRLQPAKPPEGLAQPFTYKAAVRRLIDLTDLRALSNAEHVSELESEPVAVLPALFGENVLLISSLESAQQTCLANLQNNLLCLAEYRPELGQALLAAWPRQQIVITVEQAIAGEYWRISVETDGKESYRLDNIALLEHKGLIENNVAEMTRENTCCYALVGLGSGYELLAAFNATALPITEMAEFEVPVYLIESKPEIWLLNLLLHDLRPLLLAPRVRIYHDEHTEADLFVEFSKFEAAVPDVLFNLDPQAPIEAERVYQLSMAAKQDKAERHLVNLQQIADYYRGITADEWRRKFSPEHVGQLRVLGYISRFSSFLKYCMRDWLDGFERLGATIRLCSETENYYLSNIEHLLDEINYFKPDVILTIDHFRHEFAGIPESVPFVNWIQDMLPNITGNTLAMTKMDFTFVFSQHWLAMNGGSLYKDFPVEYLPVGFNDHYYHPQQTNAFEYDFLVISHLVDAERTFLAFENVSSEHWRFDHHETALLDQGIFERAELVDIYRCIIAYLQGLSANQFHQLRVDSQSDGFSAVVALLKSQGVLVDAAAVNLLLAGSSTRFHFDYLLRMKTAPIAALIDAGLNIKLALYGRNWDRFDRFAPYAKGVADNGEFINHLMNCSKICFNGSPGTTLHMHALEIMAAGAFMLSRAIYKDGAPLADYYDEHEVAYYNDEADLVEKVKYYLANGEIRRKMAERAYQKTVGLFSYQAISGRVLDAICNRFGAN</sequence>
<organism evidence="2 3">
    <name type="scientific">Methylomonas methanica</name>
    <dbReference type="NCBI Taxonomy" id="421"/>
    <lineage>
        <taxon>Bacteria</taxon>
        <taxon>Pseudomonadati</taxon>
        <taxon>Pseudomonadota</taxon>
        <taxon>Gammaproteobacteria</taxon>
        <taxon>Methylococcales</taxon>
        <taxon>Methylococcaceae</taxon>
        <taxon>Methylomonas</taxon>
    </lineage>
</organism>
<dbReference type="SUPFAM" id="SSF53756">
    <property type="entry name" value="UDP-Glycosyltransferase/glycogen phosphorylase"/>
    <property type="match status" value="1"/>
</dbReference>
<evidence type="ECO:0000259" key="1">
    <source>
        <dbReference type="Pfam" id="PF13524"/>
    </source>
</evidence>
<evidence type="ECO:0000313" key="3">
    <source>
        <dbReference type="Proteomes" id="UP000077763"/>
    </source>
</evidence>
<dbReference type="Pfam" id="PF13524">
    <property type="entry name" value="Glyco_trans_1_2"/>
    <property type="match status" value="2"/>
</dbReference>
<accession>A0A177LUH9</accession>
<reference evidence="2 3" key="1">
    <citation type="submission" date="2016-03" db="EMBL/GenBank/DDBJ databases">
        <authorList>
            <person name="Ploux O."/>
        </authorList>
    </citation>
    <scope>NUCLEOTIDE SEQUENCE [LARGE SCALE GENOMIC DNA]</scope>
    <source>
        <strain evidence="2 3">R-45371</strain>
    </source>
</reference>
<dbReference type="InterPro" id="IPR055259">
    <property type="entry name" value="YkvP/CgeB_Glyco_trans-like"/>
</dbReference>